<reference evidence="2 3" key="1">
    <citation type="submission" date="2020-09" db="EMBL/GenBank/DDBJ databases">
        <title>novel species in genus Nocardioides.</title>
        <authorList>
            <person name="Zhang G."/>
        </authorList>
    </citation>
    <scope>NUCLEOTIDE SEQUENCE [LARGE SCALE GENOMIC DNA]</scope>
    <source>
        <strain evidence="2 3">19197</strain>
    </source>
</reference>
<evidence type="ECO:0000259" key="1">
    <source>
        <dbReference type="PROSITE" id="PS51747"/>
    </source>
</evidence>
<organism evidence="2 3">
    <name type="scientific">Nocardioides hwasunensis</name>
    <dbReference type="NCBI Taxonomy" id="397258"/>
    <lineage>
        <taxon>Bacteria</taxon>
        <taxon>Bacillati</taxon>
        <taxon>Actinomycetota</taxon>
        <taxon>Actinomycetes</taxon>
        <taxon>Propionibacteriales</taxon>
        <taxon>Nocardioidaceae</taxon>
        <taxon>Nocardioides</taxon>
    </lineage>
</organism>
<dbReference type="InterPro" id="IPR016193">
    <property type="entry name" value="Cytidine_deaminase-like"/>
</dbReference>
<dbReference type="SUPFAM" id="SSF53927">
    <property type="entry name" value="Cytidine deaminase-like"/>
    <property type="match status" value="1"/>
</dbReference>
<feature type="domain" description="CMP/dCMP-type deaminase" evidence="1">
    <location>
        <begin position="8"/>
        <end position="127"/>
    </location>
</feature>
<dbReference type="InterPro" id="IPR002125">
    <property type="entry name" value="CMP_dCMP_dom"/>
</dbReference>
<dbReference type="PANTHER" id="PTHR11079:SF179">
    <property type="entry name" value="TRNA(ADENINE(34)) DEAMINASE, CHLOROPLASTIC"/>
    <property type="match status" value="1"/>
</dbReference>
<dbReference type="Proteomes" id="UP000649289">
    <property type="component" value="Unassembled WGS sequence"/>
</dbReference>
<comment type="caution">
    <text evidence="2">The sequence shown here is derived from an EMBL/GenBank/DDBJ whole genome shotgun (WGS) entry which is preliminary data.</text>
</comment>
<dbReference type="RefSeq" id="WP_191199005.1">
    <property type="nucleotide sequence ID" value="NZ_BAAAPA010000004.1"/>
</dbReference>
<sequence>MDPSEPSPDDLTHLRRCLELAREALEAGDEPFGSVLVGPDGAVLQEERNRTGGGDQTRHPELDLARWAALHVAADERPSCTVYTSGEHCPMCSAGHAQVGLGRIVYAGSSQQLVEWRREVGVRPGPVLPLAINDVAPGVPVAGPALELADELRELHTRAAGRRARDDS</sequence>
<dbReference type="Pfam" id="PF00383">
    <property type="entry name" value="dCMP_cyt_deam_1"/>
    <property type="match status" value="1"/>
</dbReference>
<gene>
    <name evidence="2" type="ORF">IEZ25_08720</name>
</gene>
<evidence type="ECO:0000313" key="2">
    <source>
        <dbReference type="EMBL" id="MBD3914693.1"/>
    </source>
</evidence>
<name>A0ABR8MFE8_9ACTN</name>
<dbReference type="EMBL" id="JACXYY010000003">
    <property type="protein sequence ID" value="MBD3914693.1"/>
    <property type="molecule type" value="Genomic_DNA"/>
</dbReference>
<evidence type="ECO:0000313" key="3">
    <source>
        <dbReference type="Proteomes" id="UP000649289"/>
    </source>
</evidence>
<proteinExistence type="predicted"/>
<dbReference type="Gene3D" id="3.40.140.10">
    <property type="entry name" value="Cytidine Deaminase, domain 2"/>
    <property type="match status" value="1"/>
</dbReference>
<dbReference type="CDD" id="cd01285">
    <property type="entry name" value="nucleoside_deaminase"/>
    <property type="match status" value="1"/>
</dbReference>
<dbReference type="PANTHER" id="PTHR11079">
    <property type="entry name" value="CYTOSINE DEAMINASE FAMILY MEMBER"/>
    <property type="match status" value="1"/>
</dbReference>
<keyword evidence="3" id="KW-1185">Reference proteome</keyword>
<protein>
    <submittedName>
        <fullName evidence="2">Nucleoside deaminase</fullName>
    </submittedName>
</protein>
<dbReference type="PROSITE" id="PS51747">
    <property type="entry name" value="CYT_DCMP_DEAMINASES_2"/>
    <property type="match status" value="1"/>
</dbReference>
<accession>A0ABR8MFE8</accession>